<accession>A0AAW0T154</accession>
<keyword evidence="2" id="KW-1185">Reference proteome</keyword>
<protein>
    <submittedName>
        <fullName evidence="1">Uncharacterized protein</fullName>
    </submittedName>
</protein>
<gene>
    <name evidence="1" type="ORF">O3P69_008214</name>
</gene>
<name>A0AAW0T154_SCYPA</name>
<organism evidence="1 2">
    <name type="scientific">Scylla paramamosain</name>
    <name type="common">Mud crab</name>
    <dbReference type="NCBI Taxonomy" id="85552"/>
    <lineage>
        <taxon>Eukaryota</taxon>
        <taxon>Metazoa</taxon>
        <taxon>Ecdysozoa</taxon>
        <taxon>Arthropoda</taxon>
        <taxon>Crustacea</taxon>
        <taxon>Multicrustacea</taxon>
        <taxon>Malacostraca</taxon>
        <taxon>Eumalacostraca</taxon>
        <taxon>Eucarida</taxon>
        <taxon>Decapoda</taxon>
        <taxon>Pleocyemata</taxon>
        <taxon>Brachyura</taxon>
        <taxon>Eubrachyura</taxon>
        <taxon>Portunoidea</taxon>
        <taxon>Portunidae</taxon>
        <taxon>Portuninae</taxon>
        <taxon>Scylla</taxon>
    </lineage>
</organism>
<proteinExistence type="predicted"/>
<dbReference type="Proteomes" id="UP001487740">
    <property type="component" value="Unassembled WGS sequence"/>
</dbReference>
<comment type="caution">
    <text evidence="1">The sequence shown here is derived from an EMBL/GenBank/DDBJ whole genome shotgun (WGS) entry which is preliminary data.</text>
</comment>
<evidence type="ECO:0000313" key="2">
    <source>
        <dbReference type="Proteomes" id="UP001487740"/>
    </source>
</evidence>
<evidence type="ECO:0000313" key="1">
    <source>
        <dbReference type="EMBL" id="KAK8381191.1"/>
    </source>
</evidence>
<dbReference type="AlphaFoldDB" id="A0AAW0T154"/>
<sequence>MNRPTQQQPALFSEPGQARSVSQLGFVVQNGVDGLSSAGSVITLHAATQPPHTLGLAEWVLPVPYLWQSWIVTGHCN</sequence>
<dbReference type="EMBL" id="JARAKH010000041">
    <property type="protein sequence ID" value="KAK8381191.1"/>
    <property type="molecule type" value="Genomic_DNA"/>
</dbReference>
<reference evidence="1 2" key="1">
    <citation type="submission" date="2023-03" db="EMBL/GenBank/DDBJ databases">
        <title>High-quality genome of Scylla paramamosain provides insights in environmental adaptation.</title>
        <authorList>
            <person name="Zhang L."/>
        </authorList>
    </citation>
    <scope>NUCLEOTIDE SEQUENCE [LARGE SCALE GENOMIC DNA]</scope>
    <source>
        <strain evidence="1">LZ_2023a</strain>
        <tissue evidence="1">Muscle</tissue>
    </source>
</reference>